<evidence type="ECO:0000313" key="5">
    <source>
        <dbReference type="Proteomes" id="UP000007264"/>
    </source>
</evidence>
<dbReference type="RefSeq" id="XP_005651731.1">
    <property type="nucleotide sequence ID" value="XM_005651674.1"/>
</dbReference>
<dbReference type="InterPro" id="IPR000591">
    <property type="entry name" value="DEP_dom"/>
</dbReference>
<dbReference type="AlphaFoldDB" id="I0Z968"/>
<dbReference type="CDD" id="cd04371">
    <property type="entry name" value="DEP"/>
    <property type="match status" value="1"/>
</dbReference>
<keyword evidence="2" id="KW-0472">Membrane</keyword>
<organism evidence="4 5">
    <name type="scientific">Coccomyxa subellipsoidea (strain C-169)</name>
    <name type="common">Green microalga</name>
    <dbReference type="NCBI Taxonomy" id="574566"/>
    <lineage>
        <taxon>Eukaryota</taxon>
        <taxon>Viridiplantae</taxon>
        <taxon>Chlorophyta</taxon>
        <taxon>core chlorophytes</taxon>
        <taxon>Trebouxiophyceae</taxon>
        <taxon>Trebouxiophyceae incertae sedis</taxon>
        <taxon>Coccomyxaceae</taxon>
        <taxon>Coccomyxa</taxon>
        <taxon>Coccomyxa subellipsoidea</taxon>
    </lineage>
</organism>
<reference evidence="4 5" key="1">
    <citation type="journal article" date="2012" name="Genome Biol.">
        <title>The genome of the polar eukaryotic microalga coccomyxa subellipsoidea reveals traits of cold adaptation.</title>
        <authorList>
            <person name="Blanc G."/>
            <person name="Agarkova I."/>
            <person name="Grimwood J."/>
            <person name="Kuo A."/>
            <person name="Brueggeman A."/>
            <person name="Dunigan D."/>
            <person name="Gurnon J."/>
            <person name="Ladunga I."/>
            <person name="Lindquist E."/>
            <person name="Lucas S."/>
            <person name="Pangilinan J."/>
            <person name="Proschold T."/>
            <person name="Salamov A."/>
            <person name="Schmutz J."/>
            <person name="Weeks D."/>
            <person name="Yamada T."/>
            <person name="Claverie J.M."/>
            <person name="Grigoriev I."/>
            <person name="Van Etten J."/>
            <person name="Lomsadze A."/>
            <person name="Borodovsky M."/>
        </authorList>
    </citation>
    <scope>NUCLEOTIDE SEQUENCE [LARGE SCALE GENOMIC DNA]</scope>
    <source>
        <strain evidence="4 5">C-169</strain>
    </source>
</reference>
<proteinExistence type="predicted"/>
<feature type="domain" description="DEP" evidence="3">
    <location>
        <begin position="117"/>
        <end position="191"/>
    </location>
</feature>
<dbReference type="GeneID" id="17045202"/>
<keyword evidence="5" id="KW-1185">Reference proteome</keyword>
<sequence length="718" mass="78992">MVEQSPFASSTEATSSMWEGNGTASPSEAGKRAEIVPQSIMGAELASRRSHSTPDMAIFQARGDHAGESAPSFSFHGGSLRSDQGQSIAPRRSVSMPDGQSPRLLTDAELIVLADRMQHGLKVRDRVHHFKKYPCCFTGADAVKWFIRSGNAGSEGEAVLLGNDMLRAGLLHHVKYKRPFEKNGNLYRFLDVPSGASDITDDSHTDGSTLSHPEAQDFTRRGVGTLGQGAALRGTQHEPWSTAAELAHLQRRVSELAAELEEHKELSNVMLDSMTLQLKNEQQLFALQQHRLERAIRRGTWIAIQLQVVWVALVALLSWLAQRHLSQQQPSFLGGLAQAAVPVLAAISTLAVLGCRPWLLAPPTKLPKTEAAPAPAPGEAEAQLEVPDGEAEGKMQEGAEVDVTADAASGSLEERRVQLSALNKDDLEGLERPPSDEDFAGWPDAPLLMRAAPLPYQQLESGIDPCAIRVNDGRRIEFETELFKGCAVVWARGLSSAPEGLFAGERRKTSITFQGRFKRALAVEDVVTGQEFVRRPKNLPAMWLVEKVLIKLAKKISPSMDIGPLSAPYLLAPVLAMAQLVNVSEPGQQPDLSQPIPEDMRLFDPSLIDSHGGPMDALKRKKHFWDPRHRAGHDFTPEHVWTFQLYQHFVDLGSYELNILYGFDLGRHLDGQPLQFMLKDRDSGQYLCNFHAWHEKLLPAARAAHESSDKMTAQPCSD</sequence>
<dbReference type="Pfam" id="PF00610">
    <property type="entry name" value="DEP"/>
    <property type="match status" value="1"/>
</dbReference>
<evidence type="ECO:0000256" key="2">
    <source>
        <dbReference type="SAM" id="Phobius"/>
    </source>
</evidence>
<name>I0Z968_COCSC</name>
<dbReference type="STRING" id="574566.I0Z968"/>
<evidence type="ECO:0000256" key="1">
    <source>
        <dbReference type="SAM" id="MobiDB-lite"/>
    </source>
</evidence>
<feature type="region of interest" description="Disordered" evidence="1">
    <location>
        <begin position="1"/>
        <end position="36"/>
    </location>
</feature>
<keyword evidence="2" id="KW-1133">Transmembrane helix</keyword>
<gene>
    <name evidence="4" type="ORF">COCSUDRAFT_64115</name>
</gene>
<dbReference type="KEGG" id="csl:COCSUDRAFT_64115"/>
<dbReference type="InterPro" id="IPR013897">
    <property type="entry name" value="Duc1"/>
</dbReference>
<dbReference type="SMART" id="SM00049">
    <property type="entry name" value="DEP"/>
    <property type="match status" value="1"/>
</dbReference>
<protein>
    <recommendedName>
        <fullName evidence="3">DEP domain-containing protein</fullName>
    </recommendedName>
</protein>
<dbReference type="Gene3D" id="1.10.10.10">
    <property type="entry name" value="Winged helix-like DNA-binding domain superfamily/Winged helix DNA-binding domain"/>
    <property type="match status" value="1"/>
</dbReference>
<dbReference type="eggNOG" id="ENOG502SAPD">
    <property type="taxonomic scope" value="Eukaryota"/>
</dbReference>
<dbReference type="SUPFAM" id="SSF46785">
    <property type="entry name" value="Winged helix' DNA-binding domain"/>
    <property type="match status" value="1"/>
</dbReference>
<dbReference type="PANTHER" id="PTHR34826:SF2">
    <property type="entry name" value="UPF0590 PROTEIN C409.17C"/>
    <property type="match status" value="1"/>
</dbReference>
<comment type="caution">
    <text evidence="4">The sequence shown here is derived from an EMBL/GenBank/DDBJ whole genome shotgun (WGS) entry which is preliminary data.</text>
</comment>
<dbReference type="EMBL" id="AGSI01000001">
    <property type="protein sequence ID" value="EIE27187.1"/>
    <property type="molecule type" value="Genomic_DNA"/>
</dbReference>
<evidence type="ECO:0000313" key="4">
    <source>
        <dbReference type="EMBL" id="EIE27187.1"/>
    </source>
</evidence>
<dbReference type="InterPro" id="IPR036390">
    <property type="entry name" value="WH_DNA-bd_sf"/>
</dbReference>
<feature type="transmembrane region" description="Helical" evidence="2">
    <location>
        <begin position="332"/>
        <end position="353"/>
    </location>
</feature>
<dbReference type="Pfam" id="PF08588">
    <property type="entry name" value="Duc1"/>
    <property type="match status" value="1"/>
</dbReference>
<dbReference type="PROSITE" id="PS50186">
    <property type="entry name" value="DEP"/>
    <property type="match status" value="1"/>
</dbReference>
<dbReference type="InterPro" id="IPR036388">
    <property type="entry name" value="WH-like_DNA-bd_sf"/>
</dbReference>
<dbReference type="GO" id="GO:0035556">
    <property type="term" value="P:intracellular signal transduction"/>
    <property type="evidence" value="ECO:0007669"/>
    <property type="project" value="InterPro"/>
</dbReference>
<feature type="region of interest" description="Disordered" evidence="1">
    <location>
        <begin position="70"/>
        <end position="100"/>
    </location>
</feature>
<evidence type="ECO:0000259" key="3">
    <source>
        <dbReference type="PROSITE" id="PS50186"/>
    </source>
</evidence>
<dbReference type="Proteomes" id="UP000007264">
    <property type="component" value="Unassembled WGS sequence"/>
</dbReference>
<accession>I0Z968</accession>
<dbReference type="OrthoDB" id="42898at2759"/>
<feature type="compositionally biased region" description="Polar residues" evidence="1">
    <location>
        <begin position="1"/>
        <end position="26"/>
    </location>
</feature>
<dbReference type="PANTHER" id="PTHR34826">
    <property type="entry name" value="UPF0590 PROTEIN C409.17C"/>
    <property type="match status" value="1"/>
</dbReference>
<feature type="transmembrane region" description="Helical" evidence="2">
    <location>
        <begin position="301"/>
        <end position="320"/>
    </location>
</feature>
<keyword evidence="2" id="KW-0812">Transmembrane</keyword>